<dbReference type="GeneID" id="36523364"/>
<evidence type="ECO:0000256" key="1">
    <source>
        <dbReference type="SAM" id="MobiDB-lite"/>
    </source>
</evidence>
<evidence type="ECO:0000313" key="3">
    <source>
        <dbReference type="Proteomes" id="UP000234585"/>
    </source>
</evidence>
<proteinExistence type="predicted"/>
<feature type="compositionally biased region" description="Polar residues" evidence="1">
    <location>
        <begin position="180"/>
        <end position="189"/>
    </location>
</feature>
<evidence type="ECO:0000313" key="2">
    <source>
        <dbReference type="EMBL" id="PLB39869.1"/>
    </source>
</evidence>
<protein>
    <submittedName>
        <fullName evidence="2">Uncharacterized protein</fullName>
    </submittedName>
</protein>
<sequence length="374" mass="41184">MKGPIPTTVLDGDWGIYYNKLLKDVVGLVNDFWDGEPTHLTGYIHRALALKDHKRAALLAFAALVIFADDDCSWVLQKIPFFRTEIIANLEPIEWIWEKAGCNTYLPAKHHYNKQKSVHISTTTTEGGWNAANKPPWGSSSPLTLGLGGASASPSLRQQTGPETVDDRGESNDDEWRSWGRSSPANSGLGSAVASPEPRQQSNAETQSPQSASRLGPTNASPFAWCTRCVKRIGKEGHKSCNRSSSYEKCRYCQELGKLCVPVPIPLRGDVTNLLLLGPDRQLAAVAAFARKADAYREAIGDSTDKQKLIVMQSLNRNMFRLVNAVCAASGQPVFPDKDEEVWPEVHGGVVDRKEEEQVFLEVHGGMVDGKEEW</sequence>
<name>A0A2I2FGY4_ASPCN</name>
<gene>
    <name evidence="2" type="ORF">BDW47DRAFT_124194</name>
</gene>
<accession>A0A2I2FGY4</accession>
<feature type="compositionally biased region" description="Basic and acidic residues" evidence="1">
    <location>
        <begin position="165"/>
        <end position="178"/>
    </location>
</feature>
<dbReference type="RefSeq" id="XP_024673881.1">
    <property type="nucleotide sequence ID" value="XM_024816204.1"/>
</dbReference>
<reference evidence="2 3" key="1">
    <citation type="submission" date="2017-12" db="EMBL/GenBank/DDBJ databases">
        <authorList>
            <consortium name="DOE Joint Genome Institute"/>
            <person name="Haridas S."/>
            <person name="Kjaerbolling I."/>
            <person name="Vesth T.C."/>
            <person name="Frisvad J.C."/>
            <person name="Nybo J.L."/>
            <person name="Theobald S."/>
            <person name="Kuo A."/>
            <person name="Bowyer P."/>
            <person name="Matsuda Y."/>
            <person name="Mondo S."/>
            <person name="Lyhne E.K."/>
            <person name="Kogle M.E."/>
            <person name="Clum A."/>
            <person name="Lipzen A."/>
            <person name="Salamov A."/>
            <person name="Ngan C.Y."/>
            <person name="Daum C."/>
            <person name="Chiniquy J."/>
            <person name="Barry K."/>
            <person name="LaButti K."/>
            <person name="Simmons B.A."/>
            <person name="Magnuson J.K."/>
            <person name="Mortensen U.H."/>
            <person name="Larsen T.O."/>
            <person name="Grigoriev I.V."/>
            <person name="Baker S.E."/>
            <person name="Andersen M.R."/>
            <person name="Nordberg H.P."/>
            <person name="Cantor M.N."/>
            <person name="Hua S.X."/>
        </authorList>
    </citation>
    <scope>NUCLEOTIDE SEQUENCE [LARGE SCALE GENOMIC DNA]</scope>
    <source>
        <strain evidence="2 3">CBS 102.13</strain>
    </source>
</reference>
<dbReference type="EMBL" id="KZ559127">
    <property type="protein sequence ID" value="PLB39869.1"/>
    <property type="molecule type" value="Genomic_DNA"/>
</dbReference>
<feature type="compositionally biased region" description="Low complexity" evidence="1">
    <location>
        <begin position="135"/>
        <end position="156"/>
    </location>
</feature>
<feature type="region of interest" description="Disordered" evidence="1">
    <location>
        <begin position="126"/>
        <end position="217"/>
    </location>
</feature>
<dbReference type="AlphaFoldDB" id="A0A2I2FGY4"/>
<dbReference type="OrthoDB" id="4496236at2759"/>
<keyword evidence="3" id="KW-1185">Reference proteome</keyword>
<dbReference type="Proteomes" id="UP000234585">
    <property type="component" value="Unassembled WGS sequence"/>
</dbReference>
<organism evidence="2 3">
    <name type="scientific">Aspergillus candidus</name>
    <dbReference type="NCBI Taxonomy" id="41067"/>
    <lineage>
        <taxon>Eukaryota</taxon>
        <taxon>Fungi</taxon>
        <taxon>Dikarya</taxon>
        <taxon>Ascomycota</taxon>
        <taxon>Pezizomycotina</taxon>
        <taxon>Eurotiomycetes</taxon>
        <taxon>Eurotiomycetidae</taxon>
        <taxon>Eurotiales</taxon>
        <taxon>Aspergillaceae</taxon>
        <taxon>Aspergillus</taxon>
        <taxon>Aspergillus subgen. Circumdati</taxon>
    </lineage>
</organism>
<feature type="compositionally biased region" description="Polar residues" evidence="1">
    <location>
        <begin position="198"/>
        <end position="217"/>
    </location>
</feature>